<evidence type="ECO:0000256" key="4">
    <source>
        <dbReference type="ARBA" id="ARBA00022857"/>
    </source>
</evidence>
<evidence type="ECO:0000259" key="8">
    <source>
        <dbReference type="Pfam" id="PF22936"/>
    </source>
</evidence>
<dbReference type="InterPro" id="IPR050346">
    <property type="entry name" value="FMO-like"/>
</dbReference>
<keyword evidence="10" id="KW-1185">Reference proteome</keyword>
<feature type="domain" description="Retrovirus-related Pol polyprotein from transposon TNT 1-94-like beta-barrel" evidence="8">
    <location>
        <begin position="694"/>
        <end position="771"/>
    </location>
</feature>
<name>A0A5J4ZT09_9ASTE</name>
<dbReference type="EMBL" id="CM018048">
    <property type="protein sequence ID" value="KAA8521875.1"/>
    <property type="molecule type" value="Genomic_DNA"/>
</dbReference>
<evidence type="ECO:0000256" key="5">
    <source>
        <dbReference type="ARBA" id="ARBA00023002"/>
    </source>
</evidence>
<dbReference type="EC" id="1.-.-.-" evidence="6"/>
<feature type="compositionally biased region" description="Low complexity" evidence="7">
    <location>
        <begin position="632"/>
        <end position="641"/>
    </location>
</feature>
<keyword evidence="2 6" id="KW-0285">Flavoprotein</keyword>
<evidence type="ECO:0000256" key="1">
    <source>
        <dbReference type="ARBA" id="ARBA00009183"/>
    </source>
</evidence>
<keyword evidence="5 6" id="KW-0560">Oxidoreductase</keyword>
<dbReference type="Pfam" id="PF14223">
    <property type="entry name" value="Retrotran_gag_2"/>
    <property type="match status" value="1"/>
</dbReference>
<feature type="compositionally biased region" description="Polar residues" evidence="7">
    <location>
        <begin position="579"/>
        <end position="588"/>
    </location>
</feature>
<evidence type="ECO:0000256" key="3">
    <source>
        <dbReference type="ARBA" id="ARBA00022827"/>
    </source>
</evidence>
<dbReference type="SUPFAM" id="SSF51905">
    <property type="entry name" value="FAD/NAD(P)-binding domain"/>
    <property type="match status" value="2"/>
</dbReference>
<dbReference type="InterPro" id="IPR054722">
    <property type="entry name" value="PolX-like_BBD"/>
</dbReference>
<dbReference type="AlphaFoldDB" id="A0A5J4ZT09"/>
<dbReference type="Pfam" id="PF22936">
    <property type="entry name" value="Pol_BBD"/>
    <property type="match status" value="1"/>
</dbReference>
<dbReference type="InterPro" id="IPR000960">
    <property type="entry name" value="Flavin_mOase"/>
</dbReference>
<comment type="cofactor">
    <cofactor evidence="6">
        <name>FAD</name>
        <dbReference type="ChEBI" id="CHEBI:57692"/>
    </cofactor>
</comment>
<organism evidence="9 10">
    <name type="scientific">Nyssa sinensis</name>
    <dbReference type="NCBI Taxonomy" id="561372"/>
    <lineage>
        <taxon>Eukaryota</taxon>
        <taxon>Viridiplantae</taxon>
        <taxon>Streptophyta</taxon>
        <taxon>Embryophyta</taxon>
        <taxon>Tracheophyta</taxon>
        <taxon>Spermatophyta</taxon>
        <taxon>Magnoliopsida</taxon>
        <taxon>eudicotyledons</taxon>
        <taxon>Gunneridae</taxon>
        <taxon>Pentapetalae</taxon>
        <taxon>asterids</taxon>
        <taxon>Cornales</taxon>
        <taxon>Nyssaceae</taxon>
        <taxon>Nyssa</taxon>
    </lineage>
</organism>
<dbReference type="PANTHER" id="PTHR23023">
    <property type="entry name" value="DIMETHYLANILINE MONOOXYGENASE"/>
    <property type="match status" value="1"/>
</dbReference>
<evidence type="ECO:0000313" key="9">
    <source>
        <dbReference type="EMBL" id="KAA8521875.1"/>
    </source>
</evidence>
<evidence type="ECO:0000256" key="2">
    <source>
        <dbReference type="ARBA" id="ARBA00022630"/>
    </source>
</evidence>
<dbReference type="InterPro" id="IPR020946">
    <property type="entry name" value="Flavin_mOase-like"/>
</dbReference>
<dbReference type="GO" id="GO:0050661">
    <property type="term" value="F:NADP binding"/>
    <property type="evidence" value="ECO:0007669"/>
    <property type="project" value="InterPro"/>
</dbReference>
<keyword evidence="3 6" id="KW-0274">FAD</keyword>
<evidence type="ECO:0000256" key="6">
    <source>
        <dbReference type="RuleBase" id="RU361177"/>
    </source>
</evidence>
<comment type="similarity">
    <text evidence="1 6">Belongs to the FMO family.</text>
</comment>
<feature type="compositionally biased region" description="Polar residues" evidence="7">
    <location>
        <begin position="613"/>
        <end position="631"/>
    </location>
</feature>
<evidence type="ECO:0000256" key="7">
    <source>
        <dbReference type="SAM" id="MobiDB-lite"/>
    </source>
</evidence>
<dbReference type="Pfam" id="PF00743">
    <property type="entry name" value="FMO-like"/>
    <property type="match status" value="2"/>
</dbReference>
<dbReference type="Proteomes" id="UP000325577">
    <property type="component" value="Linkage Group LG5"/>
</dbReference>
<proteinExistence type="inferred from homology"/>
<reference evidence="9 10" key="1">
    <citation type="submission" date="2019-09" db="EMBL/GenBank/DDBJ databases">
        <title>A chromosome-level genome assembly of the Chinese tupelo Nyssa sinensis.</title>
        <authorList>
            <person name="Yang X."/>
            <person name="Kang M."/>
            <person name="Yang Y."/>
            <person name="Xiong H."/>
            <person name="Wang M."/>
            <person name="Zhang Z."/>
            <person name="Wang Z."/>
            <person name="Wu H."/>
            <person name="Ma T."/>
            <person name="Liu J."/>
            <person name="Xi Z."/>
        </authorList>
    </citation>
    <scope>NUCLEOTIDE SEQUENCE [LARGE SCALE GENOMIC DNA]</scope>
    <source>
        <strain evidence="9">J267</strain>
        <tissue evidence="9">Leaf</tissue>
    </source>
</reference>
<feature type="region of interest" description="Disordered" evidence="7">
    <location>
        <begin position="579"/>
        <end position="641"/>
    </location>
</feature>
<dbReference type="InterPro" id="IPR036188">
    <property type="entry name" value="FAD/NAD-bd_sf"/>
</dbReference>
<sequence length="861" mass="96402">MRPVTPRNVAVIGAGAGGLVAARALRREGHKVVVFEREDKVGGTWVYNPNIDSDPIGIDPSRNVVHSSLYASLRTNLPREVMGCREYPFVATNKTQRDPRRFPGHREVFEYLNDYVSEFGLNELVRFGTEVSHVGLVEEGKWKVRSRIGEDRVDEIYDAVVVCNGHYTEPRIAEIPGIDVWPGKQIHSHNYRVPEPFRDQVVILIGSSASAVDISRDIAAVAREVHIASRSVKKDGTLGKLPGYENMWLHSMKMFMKMVPSYSRMGCADVILHCTGYKYYYPFLDTSGIVAVDDNRVGPLYKHIFPPFLAPGLSFVGLPFKFPPFPLFEFQSKWIAGVLAGRLVLPSPEEMLADVEAFYLTLEASGVPKRYTHNIAAYRISSILKAHSLIGYIDGTYPCPNKFVQDERGAATAQINPEYQIWNTQDQALMTLLNATLSQTALSHVIGYSTSREAWLALERRFSASTRSNILQLKSALHNISKGKDSIDSYIQKIKQARDSLASVSVLIEDEDILIYVLNGLPQEYNAFKTSIRTKSENITLEEVYAMLKIEEQTIESVHKQNNSPPFPGAMMATNYRPNFSSNRGYSPSNFSGRGRGRGRFSNRGGRMHSFGRFQSPNFGQSNLPYPTKQPQQSNQRSNNSHPVVCQICNKNGHSALDCYHRMDFSYQGKPPSPQLTAMSATYNTGSDCSPNYWYTDTGATNHITADLANLNFPVEYQGDDNITIANGQALDISHSGQSSIHANDHTFILNNVLCVPSMATNLLSVHQFCKDNHCRFIFDSEMFQIQDKATKQLLFQGPFDHGLYPLPTSSITKHSAPSPQPPLHFQHYNKHCANHSPLQRNNYSDSPHTAYLGKQVSTVL</sequence>
<dbReference type="Gene3D" id="3.50.50.60">
    <property type="entry name" value="FAD/NAD(P)-binding domain"/>
    <property type="match status" value="2"/>
</dbReference>
<protein>
    <recommendedName>
        <fullName evidence="6">Flavin-containing monooxygenase</fullName>
        <ecNumber evidence="6">1.-.-.-</ecNumber>
    </recommendedName>
</protein>
<evidence type="ECO:0000313" key="10">
    <source>
        <dbReference type="Proteomes" id="UP000325577"/>
    </source>
</evidence>
<gene>
    <name evidence="9" type="ORF">F0562_012811</name>
</gene>
<accession>A0A5J4ZT09</accession>
<dbReference type="OrthoDB" id="66881at2759"/>
<keyword evidence="4" id="KW-0521">NADP</keyword>
<dbReference type="PRINTS" id="PR00370">
    <property type="entry name" value="FMOXYGENASE"/>
</dbReference>
<keyword evidence="6" id="KW-0503">Monooxygenase</keyword>
<dbReference type="GO" id="GO:0004499">
    <property type="term" value="F:N,N-dimethylaniline monooxygenase activity"/>
    <property type="evidence" value="ECO:0007669"/>
    <property type="project" value="InterPro"/>
</dbReference>
<dbReference type="GO" id="GO:0050660">
    <property type="term" value="F:flavin adenine dinucleotide binding"/>
    <property type="evidence" value="ECO:0007669"/>
    <property type="project" value="InterPro"/>
</dbReference>